<protein>
    <submittedName>
        <fullName evidence="1">Uncharacterized protein</fullName>
    </submittedName>
</protein>
<dbReference type="AlphaFoldDB" id="A0A395J3S4"/>
<evidence type="ECO:0000313" key="2">
    <source>
        <dbReference type="Proteomes" id="UP000249056"/>
    </source>
</evidence>
<comment type="caution">
    <text evidence="1">The sequence shown here is derived from an EMBL/GenBank/DDBJ whole genome shotgun (WGS) entry which is preliminary data.</text>
</comment>
<reference evidence="1 2" key="1">
    <citation type="submission" date="2018-06" db="EMBL/GenBank/DDBJ databases">
        <title>Genome Sequence of the Brown Rot Fungal Pathogen Monilinia fructigena.</title>
        <authorList>
            <person name="Landi L."/>
            <person name="De Miccolis Angelini R.M."/>
            <person name="Pollastro S."/>
            <person name="Abate D."/>
            <person name="Faretra F."/>
            <person name="Romanazzi G."/>
        </authorList>
    </citation>
    <scope>NUCLEOTIDE SEQUENCE [LARGE SCALE GENOMIC DNA]</scope>
    <source>
        <strain evidence="1 2">Mfrg269</strain>
    </source>
</reference>
<sequence length="93" mass="10678">MGRAGKLKALVENENDARYLRDIEGMRKTIECLLGRFWQLVRTRALLRDGNIIPTLGISREPNVSPLIVLRGSFDNYVVFAVEVPFEEPYWIA</sequence>
<dbReference type="Proteomes" id="UP000249056">
    <property type="component" value="Unassembled WGS sequence"/>
</dbReference>
<evidence type="ECO:0000313" key="1">
    <source>
        <dbReference type="EMBL" id="RAL67140.1"/>
    </source>
</evidence>
<name>A0A395J3S4_9HELO</name>
<accession>A0A395J3S4</accession>
<dbReference type="EMBL" id="QKRW01000004">
    <property type="protein sequence ID" value="RAL67140.1"/>
    <property type="molecule type" value="Genomic_DNA"/>
</dbReference>
<proteinExistence type="predicted"/>
<organism evidence="1 2">
    <name type="scientific">Monilinia fructigena</name>
    <dbReference type="NCBI Taxonomy" id="38457"/>
    <lineage>
        <taxon>Eukaryota</taxon>
        <taxon>Fungi</taxon>
        <taxon>Dikarya</taxon>
        <taxon>Ascomycota</taxon>
        <taxon>Pezizomycotina</taxon>
        <taxon>Leotiomycetes</taxon>
        <taxon>Helotiales</taxon>
        <taxon>Sclerotiniaceae</taxon>
        <taxon>Monilinia</taxon>
    </lineage>
</organism>
<keyword evidence="2" id="KW-1185">Reference proteome</keyword>
<gene>
    <name evidence="1" type="ORF">DID88_007918</name>
</gene>